<accession>A0ABY7PIK2</accession>
<protein>
    <submittedName>
        <fullName evidence="1">Uncharacterized protein</fullName>
    </submittedName>
</protein>
<dbReference type="Proteomes" id="UP001212326">
    <property type="component" value="Chromosome"/>
</dbReference>
<gene>
    <name evidence="1" type="ORF">O1G22_41565</name>
</gene>
<keyword evidence="2" id="KW-1185">Reference proteome</keyword>
<proteinExistence type="predicted"/>
<reference evidence="1 2" key="1">
    <citation type="submission" date="2022-12" db="EMBL/GenBank/DDBJ databases">
        <authorList>
            <person name="Mo P."/>
        </authorList>
    </citation>
    <scope>NUCLEOTIDE SEQUENCE [LARGE SCALE GENOMIC DNA]</scope>
    <source>
        <strain evidence="1 2">HUAS 2-6</strain>
    </source>
</reference>
<sequence length="56" mass="6331">MNKQENNSQGGAITTWRRQFHVMVRPSSGQGRQARTEYAAAMARQSEQWGSSTRCT</sequence>
<organism evidence="1 2">
    <name type="scientific">Streptomyces camelliae</name>
    <dbReference type="NCBI Taxonomy" id="3004093"/>
    <lineage>
        <taxon>Bacteria</taxon>
        <taxon>Bacillati</taxon>
        <taxon>Actinomycetota</taxon>
        <taxon>Actinomycetes</taxon>
        <taxon>Kitasatosporales</taxon>
        <taxon>Streptomycetaceae</taxon>
        <taxon>Streptomyces</taxon>
    </lineage>
</organism>
<evidence type="ECO:0000313" key="2">
    <source>
        <dbReference type="Proteomes" id="UP001212326"/>
    </source>
</evidence>
<dbReference type="EMBL" id="CP115300">
    <property type="protein sequence ID" value="WBO68831.1"/>
    <property type="molecule type" value="Genomic_DNA"/>
</dbReference>
<name>A0ABY7PIK2_9ACTN</name>
<dbReference type="RefSeq" id="WP_270086058.1">
    <property type="nucleotide sequence ID" value="NZ_CP115300.1"/>
</dbReference>
<evidence type="ECO:0000313" key="1">
    <source>
        <dbReference type="EMBL" id="WBO68831.1"/>
    </source>
</evidence>